<organism evidence="1 2">
    <name type="scientific">Oedothorax gibbosus</name>
    <dbReference type="NCBI Taxonomy" id="931172"/>
    <lineage>
        <taxon>Eukaryota</taxon>
        <taxon>Metazoa</taxon>
        <taxon>Ecdysozoa</taxon>
        <taxon>Arthropoda</taxon>
        <taxon>Chelicerata</taxon>
        <taxon>Arachnida</taxon>
        <taxon>Araneae</taxon>
        <taxon>Araneomorphae</taxon>
        <taxon>Entelegynae</taxon>
        <taxon>Araneoidea</taxon>
        <taxon>Linyphiidae</taxon>
        <taxon>Erigoninae</taxon>
        <taxon>Oedothorax</taxon>
    </lineage>
</organism>
<name>A0AAV6UJD7_9ARAC</name>
<dbReference type="Proteomes" id="UP000827092">
    <property type="component" value="Unassembled WGS sequence"/>
</dbReference>
<proteinExistence type="predicted"/>
<evidence type="ECO:0000313" key="2">
    <source>
        <dbReference type="Proteomes" id="UP000827092"/>
    </source>
</evidence>
<accession>A0AAV6UJD7</accession>
<protein>
    <submittedName>
        <fullName evidence="1">Uncharacterized protein</fullName>
    </submittedName>
</protein>
<keyword evidence="2" id="KW-1185">Reference proteome</keyword>
<gene>
    <name evidence="1" type="ORF">JTE90_029328</name>
</gene>
<reference evidence="1 2" key="1">
    <citation type="journal article" date="2022" name="Nat. Ecol. Evol.">
        <title>A masculinizing supergene underlies an exaggerated male reproductive morph in a spider.</title>
        <authorList>
            <person name="Hendrickx F."/>
            <person name="De Corte Z."/>
            <person name="Sonet G."/>
            <person name="Van Belleghem S.M."/>
            <person name="Kostlbacher S."/>
            <person name="Vangestel C."/>
        </authorList>
    </citation>
    <scope>NUCLEOTIDE SEQUENCE [LARGE SCALE GENOMIC DNA]</scope>
    <source>
        <strain evidence="1">W744_W776</strain>
    </source>
</reference>
<comment type="caution">
    <text evidence="1">The sequence shown here is derived from an EMBL/GenBank/DDBJ whole genome shotgun (WGS) entry which is preliminary data.</text>
</comment>
<dbReference type="EMBL" id="JAFNEN010000407">
    <property type="protein sequence ID" value="KAG8183746.1"/>
    <property type="molecule type" value="Genomic_DNA"/>
</dbReference>
<evidence type="ECO:0000313" key="1">
    <source>
        <dbReference type="EMBL" id="KAG8183746.1"/>
    </source>
</evidence>
<dbReference type="AlphaFoldDB" id="A0AAV6UJD7"/>
<sequence length="94" mass="10228">MYLETTVTCKPLLAMGARVGALSRVDEEMPIEIPLMIRGVGALRALVSPVGGEMPLFVRLHDIGRGKEGAAHIARVSSDFLCKNSKHGKELLWD</sequence>